<comment type="caution">
    <text evidence="1">The sequence shown here is derived from an EMBL/GenBank/DDBJ whole genome shotgun (WGS) entry which is preliminary data.</text>
</comment>
<dbReference type="Proteomes" id="UP001056120">
    <property type="component" value="Linkage Group LG07"/>
</dbReference>
<evidence type="ECO:0000313" key="2">
    <source>
        <dbReference type="Proteomes" id="UP001056120"/>
    </source>
</evidence>
<sequence length="68" mass="7160">MSNRTVMSSGCVERPDEGAVTSIDVSLGQGRVSLRDEVSWLRSGATRVGVHAFGARFGALQVGIRAVV</sequence>
<keyword evidence="2" id="KW-1185">Reference proteome</keyword>
<dbReference type="EMBL" id="CM042024">
    <property type="protein sequence ID" value="KAI3811336.1"/>
    <property type="molecule type" value="Genomic_DNA"/>
</dbReference>
<name>A0ACB9IV80_9ASTR</name>
<proteinExistence type="predicted"/>
<gene>
    <name evidence="1" type="ORF">L1987_21057</name>
</gene>
<reference evidence="2" key="1">
    <citation type="journal article" date="2022" name="Mol. Ecol. Resour.">
        <title>The genomes of chicory, endive, great burdock and yacon provide insights into Asteraceae palaeo-polyploidization history and plant inulin production.</title>
        <authorList>
            <person name="Fan W."/>
            <person name="Wang S."/>
            <person name="Wang H."/>
            <person name="Wang A."/>
            <person name="Jiang F."/>
            <person name="Liu H."/>
            <person name="Zhao H."/>
            <person name="Xu D."/>
            <person name="Zhang Y."/>
        </authorList>
    </citation>
    <scope>NUCLEOTIDE SEQUENCE [LARGE SCALE GENOMIC DNA]</scope>
    <source>
        <strain evidence="2">cv. Yunnan</strain>
    </source>
</reference>
<accession>A0ACB9IV80</accession>
<reference evidence="1 2" key="2">
    <citation type="journal article" date="2022" name="Mol. Ecol. Resour.">
        <title>The genomes of chicory, endive, great burdock and yacon provide insights into Asteraceae paleo-polyploidization history and plant inulin production.</title>
        <authorList>
            <person name="Fan W."/>
            <person name="Wang S."/>
            <person name="Wang H."/>
            <person name="Wang A."/>
            <person name="Jiang F."/>
            <person name="Liu H."/>
            <person name="Zhao H."/>
            <person name="Xu D."/>
            <person name="Zhang Y."/>
        </authorList>
    </citation>
    <scope>NUCLEOTIDE SEQUENCE [LARGE SCALE GENOMIC DNA]</scope>
    <source>
        <strain evidence="2">cv. Yunnan</strain>
        <tissue evidence="1">Leaves</tissue>
    </source>
</reference>
<evidence type="ECO:0000313" key="1">
    <source>
        <dbReference type="EMBL" id="KAI3811336.1"/>
    </source>
</evidence>
<organism evidence="1 2">
    <name type="scientific">Smallanthus sonchifolius</name>
    <dbReference type="NCBI Taxonomy" id="185202"/>
    <lineage>
        <taxon>Eukaryota</taxon>
        <taxon>Viridiplantae</taxon>
        <taxon>Streptophyta</taxon>
        <taxon>Embryophyta</taxon>
        <taxon>Tracheophyta</taxon>
        <taxon>Spermatophyta</taxon>
        <taxon>Magnoliopsida</taxon>
        <taxon>eudicotyledons</taxon>
        <taxon>Gunneridae</taxon>
        <taxon>Pentapetalae</taxon>
        <taxon>asterids</taxon>
        <taxon>campanulids</taxon>
        <taxon>Asterales</taxon>
        <taxon>Asteraceae</taxon>
        <taxon>Asteroideae</taxon>
        <taxon>Heliantheae alliance</taxon>
        <taxon>Millerieae</taxon>
        <taxon>Smallanthus</taxon>
    </lineage>
</organism>
<protein>
    <submittedName>
        <fullName evidence="1">Uncharacterized protein</fullName>
    </submittedName>
</protein>